<evidence type="ECO:0000313" key="12">
    <source>
        <dbReference type="EMBL" id="KAG6508485.1"/>
    </source>
</evidence>
<sequence length="671" mass="74510">MVEMWRWITGGGGGCHFSALFYSSPSKSKLTVVSYFLLFILVVAASIFAFSRLPLNADPSASSSPLSRFFSLPADSSLSAPPPASPSPREDAAVSEGLADPLLANRGVSSENENGGANSSFSLEKGDLSPEMPFQGLDSATVNSTKNSTLVLATDKNSDGNSSGELVRVISIPPEAAPSNRTTGCGGNGKGKGSCFEGRISEKSGTEDQDLQITHQQPDEKNRTDGEKISGLVVKTPPPPPPPNAAATIPVVADAAALIRNESSPPAEVKAQSGLSAECDIFDGRWVWDESIEPFYPPGSCPYIDDDFNCHKNGRPDTQFLKWRWKPYGCDVPSLSALLDPLQFTEVLALRLDCGNANSFPLSSNRLNATDFLRRLRGQRLVFVGDSLNRNMWESLVCILRNSISNKNRVHEASGRKQFKIKGRKRFKVKGHYSFIFADYDCSIDFVRSTFLVKEVLYNNANGSDYERLRLDILDETVAAYHGADVIVFNTGHWWTHEKTARGKDYYQEGSHVYPVLKVMEAYKKALTTWARWIDKNIDSRKTQVVFRGYSPTHFRGGQWNSGGQCHKETEPIFNQTFLSKYPSKMRALEYVLKQMKTPVLYLNISRLTDYRKDGHPSIYRKRYESVEEQIAAEKSQDCSHWCLPGVPDSWNELLYATLLVAGKGSWGRQK</sequence>
<dbReference type="EMBL" id="JACMSC010000009">
    <property type="protein sequence ID" value="KAG6508485.1"/>
    <property type="molecule type" value="Genomic_DNA"/>
</dbReference>
<dbReference type="GO" id="GO:1990538">
    <property type="term" value="F:xylan O-acetyltransferase activity"/>
    <property type="evidence" value="ECO:0007669"/>
    <property type="project" value="UniProtKB-ARBA"/>
</dbReference>
<evidence type="ECO:0000256" key="8">
    <source>
        <dbReference type="SAM" id="MobiDB-lite"/>
    </source>
</evidence>
<dbReference type="AlphaFoldDB" id="A0A8J5GRC1"/>
<dbReference type="GO" id="GO:0000139">
    <property type="term" value="C:Golgi membrane"/>
    <property type="evidence" value="ECO:0007669"/>
    <property type="project" value="UniProtKB-SubCell"/>
</dbReference>
<evidence type="ECO:0008006" key="14">
    <source>
        <dbReference type="Google" id="ProtNLM"/>
    </source>
</evidence>
<comment type="caution">
    <text evidence="12">The sequence shown here is derived from an EMBL/GenBank/DDBJ whole genome shotgun (WGS) entry which is preliminary data.</text>
</comment>
<accession>A0A8J5GRC1</accession>
<protein>
    <recommendedName>
        <fullName evidence="14">Trichome birefringence-like N-terminal domain-containing protein</fullName>
    </recommendedName>
</protein>
<comment type="similarity">
    <text evidence="2">Belongs to the PC-esterase family. TBL subfamily.</text>
</comment>
<evidence type="ECO:0000256" key="4">
    <source>
        <dbReference type="ARBA" id="ARBA00022968"/>
    </source>
</evidence>
<feature type="region of interest" description="Disordered" evidence="8">
    <location>
        <begin position="175"/>
        <end position="232"/>
    </location>
</feature>
<feature type="compositionally biased region" description="Low complexity" evidence="8">
    <location>
        <begin position="107"/>
        <end position="122"/>
    </location>
</feature>
<dbReference type="InterPro" id="IPR025846">
    <property type="entry name" value="TBL_N"/>
</dbReference>
<name>A0A8J5GRC1_ZINOF</name>
<dbReference type="Proteomes" id="UP000734854">
    <property type="component" value="Unassembled WGS sequence"/>
</dbReference>
<evidence type="ECO:0000256" key="1">
    <source>
        <dbReference type="ARBA" id="ARBA00004323"/>
    </source>
</evidence>
<evidence type="ECO:0000256" key="5">
    <source>
        <dbReference type="ARBA" id="ARBA00022989"/>
    </source>
</evidence>
<feature type="compositionally biased region" description="Basic and acidic residues" evidence="8">
    <location>
        <begin position="217"/>
        <end position="228"/>
    </location>
</feature>
<keyword evidence="6" id="KW-0333">Golgi apparatus</keyword>
<feature type="region of interest" description="Disordered" evidence="8">
    <location>
        <begin position="106"/>
        <end position="141"/>
    </location>
</feature>
<reference evidence="12 13" key="1">
    <citation type="submission" date="2020-08" db="EMBL/GenBank/DDBJ databases">
        <title>Plant Genome Project.</title>
        <authorList>
            <person name="Zhang R.-G."/>
        </authorList>
    </citation>
    <scope>NUCLEOTIDE SEQUENCE [LARGE SCALE GENOMIC DNA]</scope>
    <source>
        <tissue evidence="12">Rhizome</tissue>
    </source>
</reference>
<feature type="domain" description="Trichome birefringence-like C-terminal" evidence="10">
    <location>
        <begin position="366"/>
        <end position="657"/>
    </location>
</feature>
<keyword evidence="7 9" id="KW-0472">Membrane</keyword>
<comment type="subcellular location">
    <subcellularLocation>
        <location evidence="1">Golgi apparatus membrane</location>
        <topology evidence="1">Single-pass type II membrane protein</topology>
    </subcellularLocation>
</comment>
<dbReference type="Pfam" id="PF14416">
    <property type="entry name" value="PMR5N"/>
    <property type="match status" value="1"/>
</dbReference>
<evidence type="ECO:0000256" key="7">
    <source>
        <dbReference type="ARBA" id="ARBA00023136"/>
    </source>
</evidence>
<evidence type="ECO:0000313" key="13">
    <source>
        <dbReference type="Proteomes" id="UP000734854"/>
    </source>
</evidence>
<dbReference type="Pfam" id="PF13839">
    <property type="entry name" value="PC-Esterase"/>
    <property type="match status" value="1"/>
</dbReference>
<evidence type="ECO:0000256" key="6">
    <source>
        <dbReference type="ARBA" id="ARBA00023034"/>
    </source>
</evidence>
<keyword evidence="5 9" id="KW-1133">Transmembrane helix</keyword>
<feature type="domain" description="Trichome birefringence-like N-terminal" evidence="11">
    <location>
        <begin position="278"/>
        <end position="331"/>
    </location>
</feature>
<keyword evidence="13" id="KW-1185">Reference proteome</keyword>
<proteinExistence type="inferred from homology"/>
<evidence type="ECO:0000256" key="3">
    <source>
        <dbReference type="ARBA" id="ARBA00022692"/>
    </source>
</evidence>
<organism evidence="12 13">
    <name type="scientific">Zingiber officinale</name>
    <name type="common">Ginger</name>
    <name type="synonym">Amomum zingiber</name>
    <dbReference type="NCBI Taxonomy" id="94328"/>
    <lineage>
        <taxon>Eukaryota</taxon>
        <taxon>Viridiplantae</taxon>
        <taxon>Streptophyta</taxon>
        <taxon>Embryophyta</taxon>
        <taxon>Tracheophyta</taxon>
        <taxon>Spermatophyta</taxon>
        <taxon>Magnoliopsida</taxon>
        <taxon>Liliopsida</taxon>
        <taxon>Zingiberales</taxon>
        <taxon>Zingiberaceae</taxon>
        <taxon>Zingiber</taxon>
    </lineage>
</organism>
<evidence type="ECO:0000256" key="2">
    <source>
        <dbReference type="ARBA" id="ARBA00007727"/>
    </source>
</evidence>
<evidence type="ECO:0000259" key="10">
    <source>
        <dbReference type="Pfam" id="PF13839"/>
    </source>
</evidence>
<keyword evidence="4" id="KW-0735">Signal-anchor</keyword>
<dbReference type="PANTHER" id="PTHR32285">
    <property type="entry name" value="PROTEIN TRICHOME BIREFRINGENCE-LIKE 9-RELATED"/>
    <property type="match status" value="1"/>
</dbReference>
<evidence type="ECO:0000259" key="11">
    <source>
        <dbReference type="Pfam" id="PF14416"/>
    </source>
</evidence>
<gene>
    <name evidence="12" type="ORF">ZIOFF_033859</name>
</gene>
<dbReference type="PANTHER" id="PTHR32285:SF208">
    <property type="entry name" value="PROTEIN TRICHOME BIREFRINGENCE-LIKE 2"/>
    <property type="match status" value="1"/>
</dbReference>
<feature type="transmembrane region" description="Helical" evidence="9">
    <location>
        <begin position="30"/>
        <end position="50"/>
    </location>
</feature>
<dbReference type="InterPro" id="IPR029962">
    <property type="entry name" value="TBL"/>
</dbReference>
<keyword evidence="3 9" id="KW-0812">Transmembrane</keyword>
<dbReference type="InterPro" id="IPR026057">
    <property type="entry name" value="TBL_C"/>
</dbReference>
<evidence type="ECO:0000256" key="9">
    <source>
        <dbReference type="SAM" id="Phobius"/>
    </source>
</evidence>